<name>A0A6I4VXZ5_9ACTN</name>
<reference evidence="4 5" key="1">
    <citation type="submission" date="2019-12" db="EMBL/GenBank/DDBJ databases">
        <title>Nocardia macrotermitis sp. nov. and Nocardia aurantia sp. nov., isolated from the gut of the fungus growing-termite Macrotermes natalensis.</title>
        <authorList>
            <person name="Christine B."/>
            <person name="Rene B."/>
        </authorList>
    </citation>
    <scope>NUCLEOTIDE SEQUENCE [LARGE SCALE GENOMIC DNA]</scope>
    <source>
        <strain evidence="4 5">DSM 102126</strain>
    </source>
</reference>
<comment type="catalytic activity">
    <reaction evidence="1">
        <text>Hydrolysis of proteins in presence of ATP.</text>
        <dbReference type="EC" id="3.4.21.53"/>
    </reaction>
</comment>
<keyword evidence="1" id="KW-0378">Hydrolase</keyword>
<dbReference type="GO" id="GO:0004176">
    <property type="term" value="F:ATP-dependent peptidase activity"/>
    <property type="evidence" value="ECO:0007669"/>
    <property type="project" value="UniProtKB-UniRule"/>
</dbReference>
<gene>
    <name evidence="4" type="ORF">GQ466_04405</name>
</gene>
<dbReference type="InterPro" id="IPR014721">
    <property type="entry name" value="Ribsml_uS5_D2-typ_fold_subgr"/>
</dbReference>
<feature type="active site" evidence="1">
    <location>
        <position position="244"/>
    </location>
</feature>
<dbReference type="Pfam" id="PF13180">
    <property type="entry name" value="PDZ_2"/>
    <property type="match status" value="1"/>
</dbReference>
<feature type="active site" evidence="1">
    <location>
        <position position="289"/>
    </location>
</feature>
<dbReference type="GO" id="GO:0006508">
    <property type="term" value="P:proteolysis"/>
    <property type="evidence" value="ECO:0007669"/>
    <property type="project" value="UniProtKB-KW"/>
</dbReference>
<feature type="domain" description="PDZ" evidence="2">
    <location>
        <begin position="117"/>
        <end position="199"/>
    </location>
</feature>
<dbReference type="GO" id="GO:0005524">
    <property type="term" value="F:ATP binding"/>
    <property type="evidence" value="ECO:0007669"/>
    <property type="project" value="InterPro"/>
</dbReference>
<dbReference type="InterPro" id="IPR036034">
    <property type="entry name" value="PDZ_sf"/>
</dbReference>
<dbReference type="GO" id="GO:0030163">
    <property type="term" value="P:protein catabolic process"/>
    <property type="evidence" value="ECO:0007669"/>
    <property type="project" value="InterPro"/>
</dbReference>
<dbReference type="SMART" id="SM00228">
    <property type="entry name" value="PDZ"/>
    <property type="match status" value="1"/>
</dbReference>
<comment type="similarity">
    <text evidence="1">Belongs to the peptidase S16 family.</text>
</comment>
<dbReference type="InterPro" id="IPR001478">
    <property type="entry name" value="PDZ"/>
</dbReference>
<dbReference type="SUPFAM" id="SSF50156">
    <property type="entry name" value="PDZ domain-like"/>
    <property type="match status" value="1"/>
</dbReference>
<dbReference type="PANTHER" id="PTHR10046">
    <property type="entry name" value="ATP DEPENDENT LON PROTEASE FAMILY MEMBER"/>
    <property type="match status" value="1"/>
</dbReference>
<dbReference type="GO" id="GO:0004252">
    <property type="term" value="F:serine-type endopeptidase activity"/>
    <property type="evidence" value="ECO:0007669"/>
    <property type="project" value="UniProtKB-UniRule"/>
</dbReference>
<evidence type="ECO:0000259" key="3">
    <source>
        <dbReference type="PROSITE" id="PS51786"/>
    </source>
</evidence>
<dbReference type="Pfam" id="PF05362">
    <property type="entry name" value="Lon_C"/>
    <property type="match status" value="1"/>
</dbReference>
<organism evidence="4 5">
    <name type="scientific">Actinomadura rayongensis</name>
    <dbReference type="NCBI Taxonomy" id="1429076"/>
    <lineage>
        <taxon>Bacteria</taxon>
        <taxon>Bacillati</taxon>
        <taxon>Actinomycetota</taxon>
        <taxon>Actinomycetes</taxon>
        <taxon>Streptosporangiales</taxon>
        <taxon>Thermomonosporaceae</taxon>
        <taxon>Actinomadura</taxon>
    </lineage>
</organism>
<dbReference type="PROSITE" id="PS51786">
    <property type="entry name" value="LON_PROTEOLYTIC"/>
    <property type="match status" value="1"/>
</dbReference>
<evidence type="ECO:0000259" key="2">
    <source>
        <dbReference type="PROSITE" id="PS50106"/>
    </source>
</evidence>
<evidence type="ECO:0000256" key="1">
    <source>
        <dbReference type="PROSITE-ProRule" id="PRU01122"/>
    </source>
</evidence>
<dbReference type="EMBL" id="WUTW01000001">
    <property type="protein sequence ID" value="MXQ63269.1"/>
    <property type="molecule type" value="Genomic_DNA"/>
</dbReference>
<evidence type="ECO:0000313" key="4">
    <source>
        <dbReference type="EMBL" id="MXQ63269.1"/>
    </source>
</evidence>
<dbReference type="AlphaFoldDB" id="A0A6I4VXZ5"/>
<dbReference type="Gene3D" id="3.30.230.10">
    <property type="match status" value="1"/>
</dbReference>
<dbReference type="InterPro" id="IPR008269">
    <property type="entry name" value="Lon_proteolytic"/>
</dbReference>
<comment type="caution">
    <text evidence="4">The sequence shown here is derived from an EMBL/GenBank/DDBJ whole genome shotgun (WGS) entry which is preliminary data.</text>
</comment>
<dbReference type="SUPFAM" id="SSF54211">
    <property type="entry name" value="Ribosomal protein S5 domain 2-like"/>
    <property type="match status" value="1"/>
</dbReference>
<protein>
    <recommendedName>
        <fullName evidence="1">endopeptidase La</fullName>
        <ecNumber evidence="1">3.4.21.53</ecNumber>
    </recommendedName>
</protein>
<evidence type="ECO:0000313" key="5">
    <source>
        <dbReference type="Proteomes" id="UP000431901"/>
    </source>
</evidence>
<sequence length="348" mass="36393">MSRHAVTLTVASVLVVLLAAVASVLKVPYVELMPGPTSNTLGTNDKGEPVIRIDGRQTYPDSGHLNFTTVSFRGGPGARMDLLTILNGWLKKDVAVVPEETYFPKNQTQKQVDEENTREMADSQQSAQVAALRELGITVPSHVVVQAVQKGKPADGQLRAGDEIVALDGKKVAAVSEVTARMSKRRPGSVAVLTVRRGGKDQNIALTTVASDDGKRAVVGVVLGTGYTMPFKINISVGDIGGPSAGLMFSLAIVDKLTPGALTGGKFIAGTGQIDPDGTVQQIGGIQQKMIAARAAGATIFLTPKGNCADAVPVRPKGLRLVRADNLHQARQALEAFTTGTGTVPSCP</sequence>
<dbReference type="RefSeq" id="WP_161101456.1">
    <property type="nucleotide sequence ID" value="NZ_JBHLYI010000002.1"/>
</dbReference>
<dbReference type="PROSITE" id="PS50106">
    <property type="entry name" value="PDZ"/>
    <property type="match status" value="1"/>
</dbReference>
<keyword evidence="1" id="KW-0645">Protease</keyword>
<dbReference type="InterPro" id="IPR020568">
    <property type="entry name" value="Ribosomal_Su5_D2-typ_SF"/>
</dbReference>
<keyword evidence="5" id="KW-1185">Reference proteome</keyword>
<dbReference type="EC" id="3.4.21.53" evidence="1"/>
<dbReference type="Proteomes" id="UP000431901">
    <property type="component" value="Unassembled WGS sequence"/>
</dbReference>
<dbReference type="OrthoDB" id="2356897at2"/>
<keyword evidence="1" id="KW-0720">Serine protease</keyword>
<proteinExistence type="inferred from homology"/>
<accession>A0A6I4VXZ5</accession>
<feature type="domain" description="Lon proteolytic" evidence="3">
    <location>
        <begin position="236"/>
        <end position="337"/>
    </location>
</feature>
<dbReference type="InterPro" id="IPR027065">
    <property type="entry name" value="Lon_Prtase"/>
</dbReference>